<gene>
    <name evidence="3" type="ORF">PRV_02205</name>
</gene>
<feature type="compositionally biased region" description="Basic and acidic residues" evidence="1">
    <location>
        <begin position="48"/>
        <end position="60"/>
    </location>
</feature>
<keyword evidence="4" id="KW-1185">Reference proteome</keyword>
<sequence>MFGIFGAWRIILVTFGALSITAWSMKSLVDRNNSQSLSTNINSEDEKESEKKDKNDLEDIDQKALDKEGLEVFDEELDS</sequence>
<keyword evidence="2" id="KW-0472">Membrane</keyword>
<evidence type="ECO:0000313" key="4">
    <source>
        <dbReference type="Proteomes" id="UP000017119"/>
    </source>
</evidence>
<dbReference type="RefSeq" id="WP_022770108.1">
    <property type="nucleotide sequence ID" value="NC_022575.1"/>
</dbReference>
<proteinExistence type="predicted"/>
<dbReference type="KEGG" id="mpv:PRV_02205"/>
<dbReference type="Proteomes" id="UP000017119">
    <property type="component" value="Chromosome"/>
</dbReference>
<keyword evidence="2" id="KW-1133">Transmembrane helix</keyword>
<keyword evidence="2" id="KW-0812">Transmembrane</keyword>
<feature type="transmembrane region" description="Helical" evidence="2">
    <location>
        <begin position="6"/>
        <end position="25"/>
    </location>
</feature>
<reference evidence="3 4" key="1">
    <citation type="journal article" date="2013" name="Genome Announc.">
        <title>Genome Sequence of Mycoplasma parvum (Formerly Eperythrozoon parvum), a Diminutive Hemoplasma of the Pig.</title>
        <authorList>
            <person name="do Nascimento N.C."/>
            <person name="Dos Santos A.P."/>
            <person name="Chu Y."/>
            <person name="Guimaraes A.M."/>
            <person name="Pagliaro A."/>
            <person name="Messick J.B."/>
        </authorList>
    </citation>
    <scope>NUCLEOTIDE SEQUENCE [LARGE SCALE GENOMIC DNA]</scope>
    <source>
        <strain evidence="3 4">Indiana</strain>
    </source>
</reference>
<accession>U5NG57</accession>
<dbReference type="AlphaFoldDB" id="U5NG57"/>
<evidence type="ECO:0000313" key="3">
    <source>
        <dbReference type="EMBL" id="AGX89179.1"/>
    </source>
</evidence>
<name>U5NG57_9MOLU</name>
<evidence type="ECO:0000256" key="1">
    <source>
        <dbReference type="SAM" id="MobiDB-lite"/>
    </source>
</evidence>
<dbReference type="HOGENOM" id="CLU_2602267_0_0_14"/>
<protein>
    <submittedName>
        <fullName evidence="3">Uncharacterized protein</fullName>
    </submittedName>
</protein>
<dbReference type="PATRIC" id="fig|1403316.3.peg.411"/>
<evidence type="ECO:0000256" key="2">
    <source>
        <dbReference type="SAM" id="Phobius"/>
    </source>
</evidence>
<organism evidence="3 4">
    <name type="scientific">Mycoplasma parvum str. Indiana</name>
    <dbReference type="NCBI Taxonomy" id="1403316"/>
    <lineage>
        <taxon>Bacteria</taxon>
        <taxon>Bacillati</taxon>
        <taxon>Mycoplasmatota</taxon>
        <taxon>Mollicutes</taxon>
        <taxon>Mycoplasmataceae</taxon>
        <taxon>Mycoplasma</taxon>
    </lineage>
</organism>
<dbReference type="EMBL" id="CP006771">
    <property type="protein sequence ID" value="AGX89179.1"/>
    <property type="molecule type" value="Genomic_DNA"/>
</dbReference>
<feature type="region of interest" description="Disordered" evidence="1">
    <location>
        <begin position="35"/>
        <end position="60"/>
    </location>
</feature>